<keyword evidence="10" id="KW-0636">Prenylation</keyword>
<dbReference type="CDD" id="cd01874">
    <property type="entry name" value="Cdc42"/>
    <property type="match status" value="1"/>
</dbReference>
<dbReference type="GO" id="GO:0030427">
    <property type="term" value="C:site of polarized growth"/>
    <property type="evidence" value="ECO:0007669"/>
    <property type="project" value="UniProtKB-ARBA"/>
</dbReference>
<evidence type="ECO:0000256" key="9">
    <source>
        <dbReference type="ARBA" id="ARBA00023288"/>
    </source>
</evidence>
<feature type="compositionally biased region" description="Low complexity" evidence="13">
    <location>
        <begin position="743"/>
        <end position="754"/>
    </location>
</feature>
<feature type="region of interest" description="Disordered" evidence="13">
    <location>
        <begin position="1120"/>
        <end position="1173"/>
    </location>
</feature>
<evidence type="ECO:0000256" key="4">
    <source>
        <dbReference type="ARBA" id="ARBA00022481"/>
    </source>
</evidence>
<dbReference type="GO" id="GO:0005886">
    <property type="term" value="C:plasma membrane"/>
    <property type="evidence" value="ECO:0007669"/>
    <property type="project" value="UniProtKB-SubCell"/>
</dbReference>
<dbReference type="InterPro" id="IPR003578">
    <property type="entry name" value="Small_GTPase_Rho"/>
</dbReference>
<feature type="coiled-coil region" evidence="12">
    <location>
        <begin position="1086"/>
        <end position="1113"/>
    </location>
</feature>
<dbReference type="GO" id="GO:0051286">
    <property type="term" value="C:cell tip"/>
    <property type="evidence" value="ECO:0007669"/>
    <property type="project" value="UniProtKB-ARBA"/>
</dbReference>
<dbReference type="GO" id="GO:0005938">
    <property type="term" value="C:cell cortex"/>
    <property type="evidence" value="ECO:0007669"/>
    <property type="project" value="UniProtKB-ARBA"/>
</dbReference>
<dbReference type="InterPro" id="IPR037874">
    <property type="entry name" value="Cdc42"/>
</dbReference>
<keyword evidence="5" id="KW-0132">Cell division</keyword>
<sequence>MSFIFGQPRRWQTPPDLSSRPPPAAATSANTMPASDSASSARDDKKKKKKEKGSKGKNIQVAGTTSAEDFDATFQPNKMSPTIKCVVVGDGAVGKTCLLISYTTNKFPSEYVPTVFDNYAVTVMIGDEPYTLGLFDTAGQEDYDRLRPLSYPQTDVFLVCFSVTSPASFENVREKWFPEVHHHCPGVPCLIVGTQVDLRDDPQVREKLMKQKMSPVTKDMGERMAKELGAIRYVECSALTQFKLKDVFDEAIVAALEPPPKEGRKKKSGKNVSMLRSKSPFKKKSPKEPQLEEIPRPAPTFGTYPNQATDHSRPSMSEESRPPLRQWGSVQEFQEYQKERHLLQGNAFAQKQSRASRERSVTPSDLEPFSGSPMTMMGQFIDAGRRQSPTLKSKTSQNTLAKTPKKKRKAAPPPLNLAFNGSNQAERSFSMDEALKLVPDGAEYAIPTQREKNESTRHKEMEDMMYDAIAEGNESARQSFSIEPEKIKRPKSPGKKFFDFFKGGPSPKLPDTPEIPATYKAAKILGKESLGKKKGKSAQKKMEKLEKEGFDFKCSGPTPQLGGDAECFDAPTDREIRASAEHTGYSPTDLEIRKVGGTGTIVPMLSNHRAVSDTATVVGARANTNDLAAKHHSENFLRTKSLQYMDDSLPPTPPSKESTFKPRSRTNSHRALVTEYPPRSISTVPEDEDSDPDAPNTAVISPTPVPKVSQLPRHLAKFAHNDYADLILNNKAIRSYQAPIDGSSTDSSSSSNSSIVTTQFGGRSRNGSDGSLAPSMPTGLDGQGGLGLGISGGPSLRSLGRRWSEGSLMSLTQAQKSDAPEVLKPGFYSPADFRVEGFSPSRNRDSSVFTIPKVWTGDQNPQFHQPSSSLNSDKPSPPVTANSSFGLAGDQVRSASYAIGLGLFLSPILANALENMGIPNDKSPGSDVPASFANGHPSAVPLPLRFSQQHRPPVPPVNSTGAAAGTAGKPDGEELRSPLPAGQTLDAYLVLHNHIDHSQWYVQETVIRETGTINKNAVKIHEENLKQMNVMYSDVMDKIKAIENETIRTADGVDHYKSEITAAIEALGAAMQKNLVKPMDKMFQMNTTLIEKVDSLQKRIDGLEKHVKDNSDAITMAQSNQRFSTTSLDSPSPLNQWETQQPQGAPSYNSNHVSGPPPGFAQQSNPYYYGQPGNPTNYTGSGYTFNHGVLKDFERGQRGTIFAQLGEQQLQASGGSMGTHPAYRGNNHNNSGNNGHGQG</sequence>
<evidence type="ECO:0000256" key="3">
    <source>
        <dbReference type="ARBA" id="ARBA00022475"/>
    </source>
</evidence>
<gene>
    <name evidence="14" type="ORF">EG328_004399</name>
</gene>
<feature type="compositionally biased region" description="Polar residues" evidence="13">
    <location>
        <begin position="857"/>
        <end position="883"/>
    </location>
</feature>
<feature type="region of interest" description="Disordered" evidence="13">
    <location>
        <begin position="347"/>
        <end position="373"/>
    </location>
</feature>
<feature type="compositionally biased region" description="Basic and acidic residues" evidence="13">
    <location>
        <begin position="286"/>
        <end position="295"/>
    </location>
</feature>
<dbReference type="SMART" id="SM00176">
    <property type="entry name" value="RAN"/>
    <property type="match status" value="1"/>
</dbReference>
<dbReference type="AlphaFoldDB" id="A0A8H3UNC1"/>
<dbReference type="NCBIfam" id="TIGR00231">
    <property type="entry name" value="small_GTP"/>
    <property type="match status" value="1"/>
</dbReference>
<dbReference type="EMBL" id="WNWS01000241">
    <property type="protein sequence ID" value="KAE9973499.1"/>
    <property type="molecule type" value="Genomic_DNA"/>
</dbReference>
<dbReference type="GO" id="GO:0051301">
    <property type="term" value="P:cell division"/>
    <property type="evidence" value="ECO:0007669"/>
    <property type="project" value="UniProtKB-KW"/>
</dbReference>
<comment type="subcellular location">
    <subcellularLocation>
        <location evidence="1">Cell membrane</location>
        <topology evidence="1">Lipid-anchor</topology>
        <orientation evidence="1">Cytoplasmic side</orientation>
    </subcellularLocation>
</comment>
<dbReference type="Proteomes" id="UP000447873">
    <property type="component" value="Unassembled WGS sequence"/>
</dbReference>
<feature type="region of interest" description="Disordered" evidence="13">
    <location>
        <begin position="1"/>
        <end position="62"/>
    </location>
</feature>
<dbReference type="Pfam" id="PF00071">
    <property type="entry name" value="Ras"/>
    <property type="match status" value="1"/>
</dbReference>
<evidence type="ECO:0000256" key="7">
    <source>
        <dbReference type="ARBA" id="ARBA00023134"/>
    </source>
</evidence>
<comment type="caution">
    <text evidence="14">The sequence shown here is derived from an EMBL/GenBank/DDBJ whole genome shotgun (WGS) entry which is preliminary data.</text>
</comment>
<feature type="compositionally biased region" description="Polar residues" evidence="13">
    <location>
        <begin position="1120"/>
        <end position="1153"/>
    </location>
</feature>
<evidence type="ECO:0000256" key="8">
    <source>
        <dbReference type="ARBA" id="ARBA00023136"/>
    </source>
</evidence>
<feature type="compositionally biased region" description="Polar residues" evidence="13">
    <location>
        <begin position="755"/>
        <end position="769"/>
    </location>
</feature>
<dbReference type="SUPFAM" id="SSF52540">
    <property type="entry name" value="P-loop containing nucleoside triphosphate hydrolases"/>
    <property type="match status" value="1"/>
</dbReference>
<dbReference type="PRINTS" id="PR00449">
    <property type="entry name" value="RASTRNSFRMNG"/>
</dbReference>
<keyword evidence="11" id="KW-0131">Cell cycle</keyword>
<dbReference type="GO" id="GO:0030010">
    <property type="term" value="P:establishment of cell polarity"/>
    <property type="evidence" value="ECO:0007669"/>
    <property type="project" value="UniProtKB-ARBA"/>
</dbReference>
<feature type="region of interest" description="Disordered" evidence="13">
    <location>
        <begin position="385"/>
        <end position="421"/>
    </location>
</feature>
<evidence type="ECO:0000256" key="10">
    <source>
        <dbReference type="ARBA" id="ARBA00023289"/>
    </source>
</evidence>
<keyword evidence="7" id="KW-0342">GTP-binding</keyword>
<comment type="similarity">
    <text evidence="2">Belongs to the small GTPase superfamily. Rho family. CDC42 subfamily.</text>
</comment>
<dbReference type="FunFam" id="3.40.50.300:FF:000236">
    <property type="entry name" value="Cell division control protein 42"/>
    <property type="match status" value="1"/>
</dbReference>
<dbReference type="PROSITE" id="PS51419">
    <property type="entry name" value="RAB"/>
    <property type="match status" value="1"/>
</dbReference>
<dbReference type="GO" id="GO:0005525">
    <property type="term" value="F:GTP binding"/>
    <property type="evidence" value="ECO:0007669"/>
    <property type="project" value="UniProtKB-KW"/>
</dbReference>
<feature type="region of interest" description="Disordered" evidence="13">
    <location>
        <begin position="740"/>
        <end position="793"/>
    </location>
</feature>
<organism evidence="14 15">
    <name type="scientific">Venturia inaequalis</name>
    <name type="common">Apple scab fungus</name>
    <dbReference type="NCBI Taxonomy" id="5025"/>
    <lineage>
        <taxon>Eukaryota</taxon>
        <taxon>Fungi</taxon>
        <taxon>Dikarya</taxon>
        <taxon>Ascomycota</taxon>
        <taxon>Pezizomycotina</taxon>
        <taxon>Dothideomycetes</taxon>
        <taxon>Pleosporomycetidae</taxon>
        <taxon>Venturiales</taxon>
        <taxon>Venturiaceae</taxon>
        <taxon>Venturia</taxon>
    </lineage>
</organism>
<evidence type="ECO:0000256" key="6">
    <source>
        <dbReference type="ARBA" id="ARBA00022741"/>
    </source>
</evidence>
<feature type="compositionally biased region" description="Basic and acidic residues" evidence="13">
    <location>
        <begin position="310"/>
        <end position="322"/>
    </location>
</feature>
<dbReference type="InterPro" id="IPR001806">
    <property type="entry name" value="Small_GTPase"/>
</dbReference>
<dbReference type="PANTHER" id="PTHR24072">
    <property type="entry name" value="RHO FAMILY GTPASE"/>
    <property type="match status" value="1"/>
</dbReference>
<dbReference type="InterPro" id="IPR005225">
    <property type="entry name" value="Small_GTP-bd"/>
</dbReference>
<feature type="compositionally biased region" description="Gly residues" evidence="13">
    <location>
        <begin position="781"/>
        <end position="792"/>
    </location>
</feature>
<feature type="compositionally biased region" description="Polar residues" evidence="13">
    <location>
        <begin position="387"/>
        <end position="397"/>
    </location>
</feature>
<dbReference type="SMART" id="SM00173">
    <property type="entry name" value="RAS"/>
    <property type="match status" value="1"/>
</dbReference>
<evidence type="ECO:0000256" key="12">
    <source>
        <dbReference type="SAM" id="Coils"/>
    </source>
</evidence>
<dbReference type="PROSITE" id="PS51420">
    <property type="entry name" value="RHO"/>
    <property type="match status" value="1"/>
</dbReference>
<protein>
    <submittedName>
        <fullName evidence="14">Uncharacterized protein</fullName>
    </submittedName>
</protein>
<dbReference type="GO" id="GO:0003924">
    <property type="term" value="F:GTPase activity"/>
    <property type="evidence" value="ECO:0007669"/>
    <property type="project" value="InterPro"/>
</dbReference>
<feature type="region of interest" description="Disordered" evidence="13">
    <location>
        <begin position="259"/>
        <end position="324"/>
    </location>
</feature>
<keyword evidence="4" id="KW-0488">Methylation</keyword>
<dbReference type="InterPro" id="IPR027417">
    <property type="entry name" value="P-loop_NTPase"/>
</dbReference>
<accession>A0A8H3UNC1</accession>
<keyword evidence="9" id="KW-0449">Lipoprotein</keyword>
<evidence type="ECO:0000256" key="2">
    <source>
        <dbReference type="ARBA" id="ARBA00008112"/>
    </source>
</evidence>
<feature type="region of interest" description="Disordered" evidence="13">
    <location>
        <begin position="853"/>
        <end position="883"/>
    </location>
</feature>
<keyword evidence="3" id="KW-1003">Cell membrane</keyword>
<feature type="compositionally biased region" description="Low complexity" evidence="13">
    <location>
        <begin position="25"/>
        <end position="40"/>
    </location>
</feature>
<dbReference type="GO" id="GO:0007264">
    <property type="term" value="P:small GTPase-mediated signal transduction"/>
    <property type="evidence" value="ECO:0007669"/>
    <property type="project" value="InterPro"/>
</dbReference>
<evidence type="ECO:0000313" key="15">
    <source>
        <dbReference type="Proteomes" id="UP000447873"/>
    </source>
</evidence>
<evidence type="ECO:0000256" key="13">
    <source>
        <dbReference type="SAM" id="MobiDB-lite"/>
    </source>
</evidence>
<evidence type="ECO:0000256" key="1">
    <source>
        <dbReference type="ARBA" id="ARBA00004342"/>
    </source>
</evidence>
<dbReference type="PROSITE" id="PS51421">
    <property type="entry name" value="RAS"/>
    <property type="match status" value="1"/>
</dbReference>
<keyword evidence="8" id="KW-0472">Membrane</keyword>
<feature type="region of interest" description="Disordered" evidence="13">
    <location>
        <begin position="951"/>
        <end position="975"/>
    </location>
</feature>
<dbReference type="Gene3D" id="3.40.50.300">
    <property type="entry name" value="P-loop containing nucleotide triphosphate hydrolases"/>
    <property type="match status" value="1"/>
</dbReference>
<feature type="region of interest" description="Disordered" evidence="13">
    <location>
        <begin position="1212"/>
        <end position="1239"/>
    </location>
</feature>
<name>A0A8H3UNC1_VENIN</name>
<evidence type="ECO:0000313" key="14">
    <source>
        <dbReference type="EMBL" id="KAE9973499.1"/>
    </source>
</evidence>
<keyword evidence="12" id="KW-0175">Coiled coil</keyword>
<evidence type="ECO:0000256" key="5">
    <source>
        <dbReference type="ARBA" id="ARBA00022618"/>
    </source>
</evidence>
<feature type="region of interest" description="Disordered" evidence="13">
    <location>
        <begin position="644"/>
        <end position="707"/>
    </location>
</feature>
<reference evidence="14 15" key="1">
    <citation type="submission" date="2018-12" db="EMBL/GenBank/DDBJ databases">
        <title>Venturia inaequalis Genome Resource.</title>
        <authorList>
            <person name="Lichtner F.J."/>
        </authorList>
    </citation>
    <scope>NUCLEOTIDE SEQUENCE [LARGE SCALE GENOMIC DNA]</scope>
    <source>
        <strain evidence="14 15">120213</strain>
    </source>
</reference>
<dbReference type="SMART" id="SM00175">
    <property type="entry name" value="RAB"/>
    <property type="match status" value="1"/>
</dbReference>
<dbReference type="SMART" id="SM00174">
    <property type="entry name" value="RHO"/>
    <property type="match status" value="1"/>
</dbReference>
<proteinExistence type="inferred from homology"/>
<dbReference type="GO" id="GO:0012505">
    <property type="term" value="C:endomembrane system"/>
    <property type="evidence" value="ECO:0007669"/>
    <property type="project" value="UniProtKB-ARBA"/>
</dbReference>
<evidence type="ECO:0000256" key="11">
    <source>
        <dbReference type="ARBA" id="ARBA00023306"/>
    </source>
</evidence>
<keyword evidence="6" id="KW-0547">Nucleotide-binding</keyword>